<dbReference type="Pfam" id="PF12698">
    <property type="entry name" value="ABC2_membrane_3"/>
    <property type="match status" value="1"/>
</dbReference>
<dbReference type="EMBL" id="CYSA01000007">
    <property type="protein sequence ID" value="CUH63155.1"/>
    <property type="molecule type" value="Genomic_DNA"/>
</dbReference>
<sequence length="378" mass="40237">MDRMTRIFWLGTKELRAVLSDVSLVVMIIMAFTLMVVAGGGEDHSPGGGGTTNMTIAIVDEDNSALSRAIAAGFLAPDFLPPTYISADEIGAGLDNGAFMFALSLPAGFEADLRRGRLTELLLTIDATRAAIVSDGATMIALVLETEVARFLTRTDPSEEGGATLVTRLAFNPTGDASWTGPISALLDNLSMLTILLTGAALIRERERGTIEHLMVMPLTSFDIALAKIWANGLILIAAFAMSLVFVVQGAMAVPLVGSVPLLLVGTGLFIFATAAIGIMLATLARSMAQFAMLFMLTYLPIMQLSGGVSPVENQPELLQHVTWLLPSRHYLDFANSVLFRAAGFDVVWPQVLTIAGLGTVFLSISLVLFRRSIESSG</sequence>
<feature type="transmembrane region" description="Helical" evidence="8">
    <location>
        <begin position="21"/>
        <end position="41"/>
    </location>
</feature>
<proteinExistence type="inferred from homology"/>
<evidence type="ECO:0000313" key="11">
    <source>
        <dbReference type="Proteomes" id="UP000051587"/>
    </source>
</evidence>
<keyword evidence="5 8" id="KW-0812">Transmembrane</keyword>
<feature type="transmembrane region" description="Helical" evidence="8">
    <location>
        <begin position="260"/>
        <end position="284"/>
    </location>
</feature>
<evidence type="ECO:0000256" key="5">
    <source>
        <dbReference type="ARBA" id="ARBA00022692"/>
    </source>
</evidence>
<dbReference type="InterPro" id="IPR013525">
    <property type="entry name" value="ABC2_TM"/>
</dbReference>
<evidence type="ECO:0000256" key="2">
    <source>
        <dbReference type="ARBA" id="ARBA00007783"/>
    </source>
</evidence>
<dbReference type="InterPro" id="IPR047817">
    <property type="entry name" value="ABC2_TM_bact-type"/>
</dbReference>
<dbReference type="InterPro" id="IPR051449">
    <property type="entry name" value="ABC-2_transporter_component"/>
</dbReference>
<evidence type="ECO:0000259" key="9">
    <source>
        <dbReference type="PROSITE" id="PS51012"/>
    </source>
</evidence>
<gene>
    <name evidence="10" type="primary">yhhJ</name>
    <name evidence="10" type="ORF">TG4357_00507</name>
</gene>
<evidence type="ECO:0000256" key="7">
    <source>
        <dbReference type="ARBA" id="ARBA00023136"/>
    </source>
</evidence>
<feature type="transmembrane region" description="Helical" evidence="8">
    <location>
        <begin position="348"/>
        <end position="370"/>
    </location>
</feature>
<name>A0A0P1F5M9_THAGE</name>
<dbReference type="OrthoDB" id="9784671at2"/>
<feature type="domain" description="ABC transmembrane type-2" evidence="9">
    <location>
        <begin position="137"/>
        <end position="373"/>
    </location>
</feature>
<dbReference type="STRING" id="53501.SAMN04488043_1079"/>
<dbReference type="PANTHER" id="PTHR30294:SF47">
    <property type="entry name" value="INNER MEMBRANE TRANSPORT PERMEASE YHHJ"/>
    <property type="match status" value="1"/>
</dbReference>
<dbReference type="AlphaFoldDB" id="A0A0P1F5M9"/>
<reference evidence="10 11" key="1">
    <citation type="submission" date="2015-09" db="EMBL/GenBank/DDBJ databases">
        <authorList>
            <consortium name="Swine Surveillance"/>
        </authorList>
    </citation>
    <scope>NUCLEOTIDE SEQUENCE [LARGE SCALE GENOMIC DNA]</scope>
    <source>
        <strain evidence="10 11">CECT 4357</strain>
    </source>
</reference>
<feature type="transmembrane region" description="Helical" evidence="8">
    <location>
        <begin position="291"/>
        <end position="309"/>
    </location>
</feature>
<protein>
    <submittedName>
        <fullName evidence="10">Inner membrane transport permease YhhJ</fullName>
    </submittedName>
</protein>
<keyword evidence="7 8" id="KW-0472">Membrane</keyword>
<dbReference type="PANTHER" id="PTHR30294">
    <property type="entry name" value="MEMBRANE COMPONENT OF ABC TRANSPORTER YHHJ-RELATED"/>
    <property type="match status" value="1"/>
</dbReference>
<evidence type="ECO:0000256" key="6">
    <source>
        <dbReference type="ARBA" id="ARBA00022989"/>
    </source>
</evidence>
<accession>A0A0P1F5M9</accession>
<keyword evidence="6 8" id="KW-1133">Transmembrane helix</keyword>
<keyword evidence="4" id="KW-1003">Cell membrane</keyword>
<feature type="transmembrane region" description="Helical" evidence="8">
    <location>
        <begin position="183"/>
        <end position="203"/>
    </location>
</feature>
<dbReference type="GO" id="GO:0005886">
    <property type="term" value="C:plasma membrane"/>
    <property type="evidence" value="ECO:0007669"/>
    <property type="project" value="UniProtKB-SubCell"/>
</dbReference>
<organism evidence="10 11">
    <name type="scientific">Thalassovita gelatinovora</name>
    <name type="common">Thalassobius gelatinovorus</name>
    <dbReference type="NCBI Taxonomy" id="53501"/>
    <lineage>
        <taxon>Bacteria</taxon>
        <taxon>Pseudomonadati</taxon>
        <taxon>Pseudomonadota</taxon>
        <taxon>Alphaproteobacteria</taxon>
        <taxon>Rhodobacterales</taxon>
        <taxon>Roseobacteraceae</taxon>
        <taxon>Thalassovita</taxon>
    </lineage>
</organism>
<dbReference type="PROSITE" id="PS51012">
    <property type="entry name" value="ABC_TM2"/>
    <property type="match status" value="1"/>
</dbReference>
<evidence type="ECO:0000256" key="4">
    <source>
        <dbReference type="ARBA" id="ARBA00022475"/>
    </source>
</evidence>
<evidence type="ECO:0000256" key="8">
    <source>
        <dbReference type="SAM" id="Phobius"/>
    </source>
</evidence>
<keyword evidence="3" id="KW-0813">Transport</keyword>
<evidence type="ECO:0000256" key="1">
    <source>
        <dbReference type="ARBA" id="ARBA00004651"/>
    </source>
</evidence>
<comment type="subcellular location">
    <subcellularLocation>
        <location evidence="1">Cell membrane</location>
        <topology evidence="1">Multi-pass membrane protein</topology>
    </subcellularLocation>
</comment>
<dbReference type="RefSeq" id="WP_058261310.1">
    <property type="nucleotide sequence ID" value="NZ_CP051181.1"/>
</dbReference>
<feature type="transmembrane region" description="Helical" evidence="8">
    <location>
        <begin position="224"/>
        <end position="248"/>
    </location>
</feature>
<dbReference type="Proteomes" id="UP000051587">
    <property type="component" value="Unassembled WGS sequence"/>
</dbReference>
<evidence type="ECO:0000313" key="10">
    <source>
        <dbReference type="EMBL" id="CUH63155.1"/>
    </source>
</evidence>
<evidence type="ECO:0000256" key="3">
    <source>
        <dbReference type="ARBA" id="ARBA00022448"/>
    </source>
</evidence>
<dbReference type="GO" id="GO:0140359">
    <property type="term" value="F:ABC-type transporter activity"/>
    <property type="evidence" value="ECO:0007669"/>
    <property type="project" value="InterPro"/>
</dbReference>
<keyword evidence="11" id="KW-1185">Reference proteome</keyword>
<comment type="similarity">
    <text evidence="2">Belongs to the ABC-2 integral membrane protein family.</text>
</comment>
<dbReference type="Gene3D" id="3.40.1710.10">
    <property type="entry name" value="abc type-2 transporter like domain"/>
    <property type="match status" value="1"/>
</dbReference>